<organism evidence="1 2">
    <name type="scientific">Saccharomyces kudriavzevii (strain ATCC MYA-4449 / AS 2.2408 / CBS 8840 / NBRC 1802 / NCYC 2889)</name>
    <name type="common">Yeast</name>
    <dbReference type="NCBI Taxonomy" id="226230"/>
    <lineage>
        <taxon>Eukaryota</taxon>
        <taxon>Fungi</taxon>
        <taxon>Dikarya</taxon>
        <taxon>Ascomycota</taxon>
        <taxon>Saccharomycotina</taxon>
        <taxon>Saccharomycetes</taxon>
        <taxon>Saccharomycetales</taxon>
        <taxon>Saccharomycetaceae</taxon>
        <taxon>Saccharomyces</taxon>
    </lineage>
</organism>
<dbReference type="InterPro" id="IPR036514">
    <property type="entry name" value="SGNH_hydro_sf"/>
</dbReference>
<gene>
    <name evidence="1" type="primary">SKDI15G2740</name>
    <name evidence="1" type="ORF">SKDI_15G2740</name>
</gene>
<protein>
    <submittedName>
        <fullName evidence="1">Uncharacterized protein</fullName>
    </submittedName>
</protein>
<dbReference type="Gene3D" id="3.40.50.1110">
    <property type="entry name" value="SGNH hydrolase"/>
    <property type="match status" value="1"/>
</dbReference>
<dbReference type="PANTHER" id="PTHR14209:SF19">
    <property type="entry name" value="ISOAMYL ACETATE-HYDROLYZING ESTERASE 1 HOMOLOG"/>
    <property type="match status" value="1"/>
</dbReference>
<dbReference type="Proteomes" id="UP001162087">
    <property type="component" value="Chromosome 15"/>
</dbReference>
<sequence length="238" mass="27362">MDYKKFLIFGDSITEFAFNTRPNEDEEDQYALGAALVNEYTRKMDILQRGFKGYTSRWALKVLPEILENESNVVMATIFFGANDACSAGPQSISLPEFVDNIRRMVFAMKAQQIRPIIVGPGLIDREKWDRARPEEVALGHLRTNKNFAIYSDALAKLASEEKVPFVNLNKAFREKSGDSWKKLLTDGLHFSGEGYEVFHDELMKAIKAFYPQYHPQNMEYKLKDWRDVLDDGSNIML</sequence>
<dbReference type="PANTHER" id="PTHR14209">
    <property type="entry name" value="ISOAMYL ACETATE-HYDROLYZING ESTERASE 1"/>
    <property type="match status" value="1"/>
</dbReference>
<name>A0AA35JA22_SACK1</name>
<dbReference type="InterPro" id="IPR013830">
    <property type="entry name" value="SGNH_hydro"/>
</dbReference>
<dbReference type="Pfam" id="PF13472">
    <property type="entry name" value="Lipase_GDSL_2"/>
    <property type="match status" value="1"/>
</dbReference>
<dbReference type="OrthoDB" id="671439at2759"/>
<reference evidence="1" key="1">
    <citation type="submission" date="2022-10" db="EMBL/GenBank/DDBJ databases">
        <authorList>
            <person name="Byrne P K."/>
        </authorList>
    </citation>
    <scope>NUCLEOTIDE SEQUENCE</scope>
    <source>
        <strain evidence="1">IFO1802</strain>
    </source>
</reference>
<dbReference type="CDD" id="cd01838">
    <property type="entry name" value="Isoamyl_acetate_hydrolase_like"/>
    <property type="match status" value="1"/>
</dbReference>
<evidence type="ECO:0000313" key="2">
    <source>
        <dbReference type="Proteomes" id="UP001162087"/>
    </source>
</evidence>
<dbReference type="EMBL" id="OX365910">
    <property type="protein sequence ID" value="CAI4051612.1"/>
    <property type="molecule type" value="Genomic_DNA"/>
</dbReference>
<keyword evidence="2" id="KW-1185">Reference proteome</keyword>
<proteinExistence type="predicted"/>
<accession>A0AA35JA22</accession>
<evidence type="ECO:0000313" key="1">
    <source>
        <dbReference type="EMBL" id="CAI4051612.1"/>
    </source>
</evidence>
<dbReference type="SUPFAM" id="SSF52266">
    <property type="entry name" value="SGNH hydrolase"/>
    <property type="match status" value="1"/>
</dbReference>
<dbReference type="InterPro" id="IPR045136">
    <property type="entry name" value="Iah1-like"/>
</dbReference>